<evidence type="ECO:0000256" key="5">
    <source>
        <dbReference type="ARBA" id="ARBA00022692"/>
    </source>
</evidence>
<comment type="subcellular location">
    <subcellularLocation>
        <location evidence="8">Cell inner membrane</location>
        <topology evidence="8">Multi-pass membrane protein</topology>
    </subcellularLocation>
    <subcellularLocation>
        <location evidence="1">Cell membrane</location>
        <topology evidence="1">Multi-pass membrane protein</topology>
    </subcellularLocation>
</comment>
<reference evidence="10 11" key="1">
    <citation type="journal article" date="2012" name="Science">
        <title>Ecological populations of bacteria act as socially cohesive units of antibiotic production and resistance.</title>
        <authorList>
            <person name="Cordero O.X."/>
            <person name="Wildschutte H."/>
            <person name="Kirkup B."/>
            <person name="Proehl S."/>
            <person name="Ngo L."/>
            <person name="Hussain F."/>
            <person name="Le Roux F."/>
            <person name="Mincer T."/>
            <person name="Polz M.F."/>
        </authorList>
    </citation>
    <scope>NUCLEOTIDE SEQUENCE [LARGE SCALE GENOMIC DNA]</scope>
    <source>
        <strain evidence="10 11">FF-454</strain>
    </source>
</reference>
<evidence type="ECO:0000256" key="8">
    <source>
        <dbReference type="RuleBase" id="RU365088"/>
    </source>
</evidence>
<dbReference type="InterPro" id="IPR011701">
    <property type="entry name" value="MFS"/>
</dbReference>
<dbReference type="PROSITE" id="PS50850">
    <property type="entry name" value="MFS"/>
    <property type="match status" value="1"/>
</dbReference>
<feature type="transmembrane region" description="Helical" evidence="8">
    <location>
        <begin position="110"/>
        <end position="127"/>
    </location>
</feature>
<evidence type="ECO:0000313" key="10">
    <source>
        <dbReference type="EMBL" id="OEE62634.1"/>
    </source>
</evidence>
<dbReference type="PANTHER" id="PTHR43124">
    <property type="entry name" value="PURINE EFFLUX PUMP PBUE"/>
    <property type="match status" value="1"/>
</dbReference>
<feature type="transmembrane region" description="Helical" evidence="8">
    <location>
        <begin position="139"/>
        <end position="157"/>
    </location>
</feature>
<feature type="transmembrane region" description="Helical" evidence="8">
    <location>
        <begin position="12"/>
        <end position="30"/>
    </location>
</feature>
<evidence type="ECO:0000256" key="6">
    <source>
        <dbReference type="ARBA" id="ARBA00022989"/>
    </source>
</evidence>
<organism evidence="10 11">
    <name type="scientific">Enterovibrio norvegicus FF-454</name>
    <dbReference type="NCBI Taxonomy" id="1185651"/>
    <lineage>
        <taxon>Bacteria</taxon>
        <taxon>Pseudomonadati</taxon>
        <taxon>Pseudomonadota</taxon>
        <taxon>Gammaproteobacteria</taxon>
        <taxon>Vibrionales</taxon>
        <taxon>Vibrionaceae</taxon>
        <taxon>Enterovibrio</taxon>
    </lineage>
</organism>
<keyword evidence="7 8" id="KW-0472">Membrane</keyword>
<evidence type="ECO:0000256" key="3">
    <source>
        <dbReference type="ARBA" id="ARBA00022448"/>
    </source>
</evidence>
<feature type="transmembrane region" description="Helical" evidence="8">
    <location>
        <begin position="372"/>
        <end position="390"/>
    </location>
</feature>
<dbReference type="Proteomes" id="UP000095039">
    <property type="component" value="Unassembled WGS sequence"/>
</dbReference>
<accession>A0A1E5CAT2</accession>
<feature type="transmembrane region" description="Helical" evidence="8">
    <location>
        <begin position="220"/>
        <end position="241"/>
    </location>
</feature>
<feature type="transmembrane region" description="Helical" evidence="8">
    <location>
        <begin position="342"/>
        <end position="366"/>
    </location>
</feature>
<dbReference type="GO" id="GO:1990961">
    <property type="term" value="P:xenobiotic detoxification by transmembrane export across the plasma membrane"/>
    <property type="evidence" value="ECO:0007669"/>
    <property type="project" value="InterPro"/>
</dbReference>
<keyword evidence="6 8" id="KW-1133">Transmembrane helix</keyword>
<dbReference type="InterPro" id="IPR050189">
    <property type="entry name" value="MFS_Efflux_Transporters"/>
</dbReference>
<protein>
    <recommendedName>
        <fullName evidence="8">Bcr/CflA family efflux transporter</fullName>
    </recommendedName>
</protein>
<evidence type="ECO:0000313" key="11">
    <source>
        <dbReference type="Proteomes" id="UP000095039"/>
    </source>
</evidence>
<keyword evidence="11" id="KW-1185">Reference proteome</keyword>
<keyword evidence="4" id="KW-1003">Cell membrane</keyword>
<feature type="transmembrane region" description="Helical" evidence="8">
    <location>
        <begin position="80"/>
        <end position="104"/>
    </location>
</feature>
<evidence type="ECO:0000256" key="7">
    <source>
        <dbReference type="ARBA" id="ARBA00023136"/>
    </source>
</evidence>
<dbReference type="GO" id="GO:0005886">
    <property type="term" value="C:plasma membrane"/>
    <property type="evidence" value="ECO:0007669"/>
    <property type="project" value="UniProtKB-SubCell"/>
</dbReference>
<dbReference type="PANTHER" id="PTHR43124:SF3">
    <property type="entry name" value="CHLORAMPHENICOL EFFLUX PUMP RV0191"/>
    <property type="match status" value="1"/>
</dbReference>
<dbReference type="InterPro" id="IPR004812">
    <property type="entry name" value="Efflux_drug-R_Bcr/CmlA"/>
</dbReference>
<feature type="domain" description="Major facilitator superfamily (MFS) profile" evidence="9">
    <location>
        <begin position="11"/>
        <end position="396"/>
    </location>
</feature>
<evidence type="ECO:0000256" key="2">
    <source>
        <dbReference type="ARBA" id="ARBA00006236"/>
    </source>
</evidence>
<dbReference type="Pfam" id="PF07690">
    <property type="entry name" value="MFS_1"/>
    <property type="match status" value="1"/>
</dbReference>
<feature type="transmembrane region" description="Helical" evidence="8">
    <location>
        <begin position="253"/>
        <end position="272"/>
    </location>
</feature>
<name>A0A1E5CAT2_9GAMM</name>
<dbReference type="SUPFAM" id="SSF103473">
    <property type="entry name" value="MFS general substrate transporter"/>
    <property type="match status" value="1"/>
</dbReference>
<feature type="transmembrane region" description="Helical" evidence="8">
    <location>
        <begin position="309"/>
        <end position="330"/>
    </location>
</feature>
<proteinExistence type="inferred from homology"/>
<dbReference type="CDD" id="cd17320">
    <property type="entry name" value="MFS_MdfA_MDR_like"/>
    <property type="match status" value="1"/>
</dbReference>
<dbReference type="AlphaFoldDB" id="A0A1E5CAT2"/>
<evidence type="ECO:0000259" key="9">
    <source>
        <dbReference type="PROSITE" id="PS50850"/>
    </source>
</evidence>
<dbReference type="InterPro" id="IPR036259">
    <property type="entry name" value="MFS_trans_sf"/>
</dbReference>
<evidence type="ECO:0000256" key="1">
    <source>
        <dbReference type="ARBA" id="ARBA00004651"/>
    </source>
</evidence>
<feature type="transmembrane region" description="Helical" evidence="8">
    <location>
        <begin position="284"/>
        <end position="303"/>
    </location>
</feature>
<evidence type="ECO:0000256" key="4">
    <source>
        <dbReference type="ARBA" id="ARBA00022475"/>
    </source>
</evidence>
<sequence>MPTNTLSERTIRFLILMIFLAAAMETDIYLPAFPDMMVAFDTNETMIQRVLSFNFLGICLASLIYGPLSDAIGRRSVLNFGYALFILGSIGCVFSTDINVLIFWRFVQGFGSAACMIIGAAMVFDLYKAEKATEIVSDLNSLVVSIIAFAPMLGGWINYQFGYTYNFVFIAALTIVTGLICFIQLPESLPVEKRKPLSIKGIGSDYVTVLKNGEFWANTLITTAIFSGYMVFISNMPLIFVNHLGIDNAVFPFYQVSLLVAFVIASINNGRLIKWFGVNSLRRYGFLTIVLMTLAMFVLPTSWQQLPLLVTSLMVFYSLGAGVCIGIFFARSMEAVPNQTGVSASLVTAIRLALVALVIDISGAMFDGTMTSVINLISGCILLSVFIYLGDNLRARRHKKTASLKV</sequence>
<dbReference type="GO" id="GO:0042910">
    <property type="term" value="F:xenobiotic transmembrane transporter activity"/>
    <property type="evidence" value="ECO:0007669"/>
    <property type="project" value="InterPro"/>
</dbReference>
<feature type="transmembrane region" description="Helical" evidence="8">
    <location>
        <begin position="50"/>
        <end position="68"/>
    </location>
</feature>
<keyword evidence="5 8" id="KW-0812">Transmembrane</keyword>
<dbReference type="RefSeq" id="WP_016961610.1">
    <property type="nucleotide sequence ID" value="NZ_AJWN02000035.1"/>
</dbReference>
<comment type="similarity">
    <text evidence="2 8">Belongs to the major facilitator superfamily. Bcr/CmlA family.</text>
</comment>
<dbReference type="EMBL" id="AJWN02000035">
    <property type="protein sequence ID" value="OEE62634.1"/>
    <property type="molecule type" value="Genomic_DNA"/>
</dbReference>
<feature type="transmembrane region" description="Helical" evidence="8">
    <location>
        <begin position="163"/>
        <end position="185"/>
    </location>
</feature>
<dbReference type="NCBIfam" id="TIGR00710">
    <property type="entry name" value="efflux_Bcr_CflA"/>
    <property type="match status" value="1"/>
</dbReference>
<dbReference type="Gene3D" id="1.20.1720.10">
    <property type="entry name" value="Multidrug resistance protein D"/>
    <property type="match status" value="1"/>
</dbReference>
<keyword evidence="8" id="KW-0997">Cell inner membrane</keyword>
<keyword evidence="3 8" id="KW-0813">Transport</keyword>
<comment type="caution">
    <text evidence="10">The sequence shown here is derived from an EMBL/GenBank/DDBJ whole genome shotgun (WGS) entry which is preliminary data.</text>
</comment>
<gene>
    <name evidence="10" type="ORF">A1OK_07465</name>
</gene>
<dbReference type="InterPro" id="IPR020846">
    <property type="entry name" value="MFS_dom"/>
</dbReference>